<name>A0ABS4EAI6_9FIRM</name>
<evidence type="ECO:0000256" key="2">
    <source>
        <dbReference type="ARBA" id="ARBA00005262"/>
    </source>
</evidence>
<dbReference type="Pfam" id="PF02417">
    <property type="entry name" value="Chromate_transp"/>
    <property type="match status" value="1"/>
</dbReference>
<keyword evidence="9" id="KW-1185">Reference proteome</keyword>
<dbReference type="EMBL" id="JAGGJX010000002">
    <property type="protein sequence ID" value="MBP1854944.1"/>
    <property type="molecule type" value="Genomic_DNA"/>
</dbReference>
<evidence type="ECO:0000313" key="9">
    <source>
        <dbReference type="Proteomes" id="UP000767291"/>
    </source>
</evidence>
<dbReference type="InterPro" id="IPR052518">
    <property type="entry name" value="CHR_Transporter"/>
</dbReference>
<organism evidence="8 9">
    <name type="scientific">Metaclostridioides mangenotii</name>
    <dbReference type="NCBI Taxonomy" id="1540"/>
    <lineage>
        <taxon>Bacteria</taxon>
        <taxon>Bacillati</taxon>
        <taxon>Bacillota</taxon>
        <taxon>Clostridia</taxon>
        <taxon>Peptostreptococcales</taxon>
        <taxon>Peptostreptococcaceae</taxon>
        <taxon>Metaclostridioides</taxon>
    </lineage>
</organism>
<keyword evidence="4 7" id="KW-0812">Transmembrane</keyword>
<comment type="similarity">
    <text evidence="2">Belongs to the chromate ion transporter (CHR) (TC 2.A.51) family.</text>
</comment>
<evidence type="ECO:0000256" key="7">
    <source>
        <dbReference type="SAM" id="Phobius"/>
    </source>
</evidence>
<dbReference type="PANTHER" id="PTHR43663:SF1">
    <property type="entry name" value="CHROMATE TRANSPORTER"/>
    <property type="match status" value="1"/>
</dbReference>
<proteinExistence type="inferred from homology"/>
<accession>A0ABS4EAI6</accession>
<evidence type="ECO:0000256" key="4">
    <source>
        <dbReference type="ARBA" id="ARBA00022692"/>
    </source>
</evidence>
<evidence type="ECO:0000256" key="5">
    <source>
        <dbReference type="ARBA" id="ARBA00022989"/>
    </source>
</evidence>
<sequence>MSKIILLFLLFFKIGAFSFGGGYAMLPFIQQEFITKNHLITSQEFLDLLAISQSTPGPVAINSATFVGFKTAGVLGSLAATIGVSLFAIIGLTIISRLFDKFKDNKKIENLLIVLRPITIGFILAAAFSSGKDVPWNLYAIVAFITSYYILHKKKIGSIAIIFIYGAIGIALTFIM</sequence>
<keyword evidence="5 7" id="KW-1133">Transmembrane helix</keyword>
<reference evidence="8 9" key="1">
    <citation type="submission" date="2021-03" db="EMBL/GenBank/DDBJ databases">
        <title>Genomic Encyclopedia of Type Strains, Phase IV (KMG-IV): sequencing the most valuable type-strain genomes for metagenomic binning, comparative biology and taxonomic classification.</title>
        <authorList>
            <person name="Goeker M."/>
        </authorList>
    </citation>
    <scope>NUCLEOTIDE SEQUENCE [LARGE SCALE GENOMIC DNA]</scope>
    <source>
        <strain evidence="8 9">DSM 1289</strain>
    </source>
</reference>
<dbReference type="RefSeq" id="WP_209456447.1">
    <property type="nucleotide sequence ID" value="NZ_BAAACS010000002.1"/>
</dbReference>
<protein>
    <submittedName>
        <fullName evidence="8">Chromate transporter</fullName>
    </submittedName>
</protein>
<dbReference type="InterPro" id="IPR003370">
    <property type="entry name" value="Chromate_transpt"/>
</dbReference>
<feature type="transmembrane region" description="Helical" evidence="7">
    <location>
        <begin position="111"/>
        <end position="128"/>
    </location>
</feature>
<dbReference type="PANTHER" id="PTHR43663">
    <property type="entry name" value="CHROMATE TRANSPORT PROTEIN-RELATED"/>
    <property type="match status" value="1"/>
</dbReference>
<keyword evidence="3" id="KW-1003">Cell membrane</keyword>
<evidence type="ECO:0000313" key="8">
    <source>
        <dbReference type="EMBL" id="MBP1854944.1"/>
    </source>
</evidence>
<dbReference type="Proteomes" id="UP000767291">
    <property type="component" value="Unassembled WGS sequence"/>
</dbReference>
<evidence type="ECO:0000256" key="6">
    <source>
        <dbReference type="ARBA" id="ARBA00023136"/>
    </source>
</evidence>
<evidence type="ECO:0000256" key="3">
    <source>
        <dbReference type="ARBA" id="ARBA00022475"/>
    </source>
</evidence>
<evidence type="ECO:0000256" key="1">
    <source>
        <dbReference type="ARBA" id="ARBA00004651"/>
    </source>
</evidence>
<feature type="transmembrane region" description="Helical" evidence="7">
    <location>
        <begin position="158"/>
        <end position="175"/>
    </location>
</feature>
<gene>
    <name evidence="8" type="ORF">J2Z43_001337</name>
</gene>
<feature type="transmembrane region" description="Helical" evidence="7">
    <location>
        <begin position="134"/>
        <end position="151"/>
    </location>
</feature>
<keyword evidence="6 7" id="KW-0472">Membrane</keyword>
<comment type="caution">
    <text evidence="8">The sequence shown here is derived from an EMBL/GenBank/DDBJ whole genome shotgun (WGS) entry which is preliminary data.</text>
</comment>
<feature type="transmembrane region" description="Helical" evidence="7">
    <location>
        <begin position="78"/>
        <end position="99"/>
    </location>
</feature>
<comment type="subcellular location">
    <subcellularLocation>
        <location evidence="1">Cell membrane</location>
        <topology evidence="1">Multi-pass membrane protein</topology>
    </subcellularLocation>
</comment>